<evidence type="ECO:0000313" key="1">
    <source>
        <dbReference type="EMBL" id="PIR85936.1"/>
    </source>
</evidence>
<dbReference type="Proteomes" id="UP000229612">
    <property type="component" value="Unassembled WGS sequence"/>
</dbReference>
<proteinExistence type="predicted"/>
<comment type="caution">
    <text evidence="1">The sequence shown here is derived from an EMBL/GenBank/DDBJ whole genome shotgun (WGS) entry which is preliminary data.</text>
</comment>
<evidence type="ECO:0000313" key="2">
    <source>
        <dbReference type="Proteomes" id="UP000229612"/>
    </source>
</evidence>
<sequence length="106" mass="11153">MIWVVLVAVLTGSGGVVGGEVTTLSSTTTLTTGLSSVSASQVTPTIEIKSHQRVRKKPSAAYTGRTLDANNKMTAKQTTATFLASGVTLSLSLSRLRMSYLSNYRA</sequence>
<organism evidence="1 2">
    <name type="scientific">Candidatus Kaiserbacteria bacterium CG10_big_fil_rev_8_21_14_0_10_44_10</name>
    <dbReference type="NCBI Taxonomy" id="1974606"/>
    <lineage>
        <taxon>Bacteria</taxon>
        <taxon>Candidatus Kaiseribacteriota</taxon>
    </lineage>
</organism>
<dbReference type="EMBL" id="PFBG01000018">
    <property type="protein sequence ID" value="PIR85936.1"/>
    <property type="molecule type" value="Genomic_DNA"/>
</dbReference>
<accession>A0A2H0UJR7</accession>
<reference evidence="2" key="1">
    <citation type="submission" date="2017-09" db="EMBL/GenBank/DDBJ databases">
        <title>Depth-based differentiation of microbial function through sediment-hosted aquifers and enrichment of novel symbionts in the deep terrestrial subsurface.</title>
        <authorList>
            <person name="Probst A.J."/>
            <person name="Ladd B."/>
            <person name="Jarett J.K."/>
            <person name="Geller-Mcgrath D.E."/>
            <person name="Sieber C.M.K."/>
            <person name="Emerson J.B."/>
            <person name="Anantharaman K."/>
            <person name="Thomas B.C."/>
            <person name="Malmstrom R."/>
            <person name="Stieglmeier M."/>
            <person name="Klingl A."/>
            <person name="Woyke T."/>
            <person name="Ryan C.M."/>
            <person name="Banfield J.F."/>
        </authorList>
    </citation>
    <scope>NUCLEOTIDE SEQUENCE [LARGE SCALE GENOMIC DNA]</scope>
</reference>
<gene>
    <name evidence="1" type="ORF">COU14_01755</name>
</gene>
<dbReference type="AlphaFoldDB" id="A0A2H0UJR7"/>
<name>A0A2H0UJR7_9BACT</name>
<protein>
    <submittedName>
        <fullName evidence="1">Uncharacterized protein</fullName>
    </submittedName>
</protein>